<dbReference type="Pfam" id="PF00667">
    <property type="entry name" value="FAD_binding_1"/>
    <property type="match status" value="1"/>
</dbReference>
<evidence type="ECO:0000313" key="20">
    <source>
        <dbReference type="Proteomes" id="UP000230002"/>
    </source>
</evidence>
<dbReference type="InterPro" id="IPR001433">
    <property type="entry name" value="OxRdtase_FAD/NAD-bd"/>
</dbReference>
<dbReference type="Pfam" id="PF00175">
    <property type="entry name" value="NAD_binding_1"/>
    <property type="match status" value="1"/>
</dbReference>
<dbReference type="InterPro" id="IPR008254">
    <property type="entry name" value="Flavodoxin/NO_synth"/>
</dbReference>
<dbReference type="InterPro" id="IPR039261">
    <property type="entry name" value="FNR_nucleotide-bd"/>
</dbReference>
<dbReference type="GO" id="GO:0003958">
    <property type="term" value="F:NADPH-hemoprotein reductase activity"/>
    <property type="evidence" value="ECO:0007669"/>
    <property type="project" value="InterPro"/>
</dbReference>
<dbReference type="AlphaFoldDB" id="A0A2G8SNF6"/>
<dbReference type="OrthoDB" id="1470350at2759"/>
<evidence type="ECO:0000256" key="5">
    <source>
        <dbReference type="ARBA" id="ARBA00022448"/>
    </source>
</evidence>
<dbReference type="Pfam" id="PF00067">
    <property type="entry name" value="p450"/>
    <property type="match status" value="1"/>
</dbReference>
<comment type="cofactor">
    <cofactor evidence="3">
        <name>FAD</name>
        <dbReference type="ChEBI" id="CHEBI:57692"/>
    </cofactor>
</comment>
<keyword evidence="9 15" id="KW-0479">Metal-binding</keyword>
<dbReference type="Proteomes" id="UP000230002">
    <property type="component" value="Unassembled WGS sequence"/>
</dbReference>
<accession>A0A2G8SNF6</accession>
<dbReference type="Gene3D" id="2.40.30.10">
    <property type="entry name" value="Translation factors"/>
    <property type="match status" value="1"/>
</dbReference>
<proteinExistence type="inferred from homology"/>
<dbReference type="GO" id="GO:0010181">
    <property type="term" value="F:FMN binding"/>
    <property type="evidence" value="ECO:0007669"/>
    <property type="project" value="InterPro"/>
</dbReference>
<evidence type="ECO:0000256" key="11">
    <source>
        <dbReference type="ARBA" id="ARBA00022857"/>
    </source>
</evidence>
<protein>
    <submittedName>
        <fullName evidence="19">Cytochrome P450</fullName>
    </submittedName>
</protein>
<evidence type="ECO:0000256" key="8">
    <source>
        <dbReference type="ARBA" id="ARBA00022643"/>
    </source>
</evidence>
<dbReference type="CDD" id="cd06206">
    <property type="entry name" value="bifunctional_CYPOR"/>
    <property type="match status" value="1"/>
</dbReference>
<dbReference type="PANTHER" id="PTHR19384:SF127">
    <property type="entry name" value="BIFUNCTIONAL CYTOCHROME P450_NADPH--P450 REDUCTASE"/>
    <property type="match status" value="1"/>
</dbReference>
<dbReference type="InterPro" id="IPR017938">
    <property type="entry name" value="Riboflavin_synthase-like_b-brl"/>
</dbReference>
<keyword evidence="13 15" id="KW-0408">Iron</keyword>
<dbReference type="SUPFAM" id="SSF48264">
    <property type="entry name" value="Cytochrome P450"/>
    <property type="match status" value="1"/>
</dbReference>
<dbReference type="Pfam" id="PF00258">
    <property type="entry name" value="Flavodoxin_1"/>
    <property type="match status" value="1"/>
</dbReference>
<evidence type="ECO:0000256" key="13">
    <source>
        <dbReference type="ARBA" id="ARBA00023004"/>
    </source>
</evidence>
<dbReference type="PANTHER" id="PTHR19384">
    <property type="entry name" value="NITRIC OXIDE SYNTHASE-RELATED"/>
    <property type="match status" value="1"/>
</dbReference>
<feature type="domain" description="Flavodoxin-like" evidence="17">
    <location>
        <begin position="495"/>
        <end position="636"/>
    </location>
</feature>
<evidence type="ECO:0000256" key="14">
    <source>
        <dbReference type="ARBA" id="ARBA00023033"/>
    </source>
</evidence>
<comment type="cofactor">
    <cofactor evidence="2 15">
        <name>heme</name>
        <dbReference type="ChEBI" id="CHEBI:30413"/>
    </cofactor>
</comment>
<evidence type="ECO:0000256" key="7">
    <source>
        <dbReference type="ARBA" id="ARBA00022630"/>
    </source>
</evidence>
<keyword evidence="11" id="KW-0521">NADP</keyword>
<evidence type="ECO:0000259" key="18">
    <source>
        <dbReference type="PROSITE" id="PS51384"/>
    </source>
</evidence>
<feature type="binding site" description="axial binding residue" evidence="15">
    <location>
        <position position="403"/>
    </location>
    <ligand>
        <name>heme</name>
        <dbReference type="ChEBI" id="CHEBI:30413"/>
    </ligand>
    <ligandPart>
        <name>Fe</name>
        <dbReference type="ChEBI" id="CHEBI:18248"/>
    </ligandPart>
</feature>
<dbReference type="GO" id="GO:0050660">
    <property type="term" value="F:flavin adenine dinucleotide binding"/>
    <property type="evidence" value="ECO:0007669"/>
    <property type="project" value="TreeGrafter"/>
</dbReference>
<dbReference type="GO" id="GO:0005506">
    <property type="term" value="F:iron ion binding"/>
    <property type="evidence" value="ECO:0007669"/>
    <property type="project" value="InterPro"/>
</dbReference>
<evidence type="ECO:0000256" key="16">
    <source>
        <dbReference type="SAM" id="MobiDB-lite"/>
    </source>
</evidence>
<sequence>MTTPIPSPRALPFIGHVTHIDSTDFSKSLNLLAQQYGDIYELSFFGDRRIIVNSYKLTNEVCDDKRFPKTVNGALDELRHGLGDALFTAYGPEEQNWGIAHRLLMPCFGTASIHNMFDDMMDVVHQLVLKWERFGPREKIDPSNDYTRLTLDAISLCTMSYRLNSFYREEPHPFVTAMVDFLLESGRRPVRPSLVQAMMTGTNAKYDADINTLNTLVEEILQDHRANPPEKPDLVQIMLTGRDKETGLGMSDQNIRGNLLTFLIAGHETTSGMLTFATYFILKNPETYRKLREEIDTLIGDRSMTTHDIGKLPYLLAVMRETLRLGPTAPLRTIRAAEDTVIGGKYLIEKGVSIHVNLCTMMRDPKVWGEDADQFRPERMLDGKFEALPPNAWQPFGFGMRGCIGRPFAWQEAQLALVTILQHFDLVMDDPSYELKVKQTLTIKPDEFYIRAIPRKDRSRLLSVPASAGPAAKGQNGTASSTTAADASEPGLQPLFVLYGSNTGSSKSFAERLAADAPTHGFCPSIATLDSASANLPKGGPIVIVTASFEGLPADNAGHFVSWLENVKEKVAFGDVKFAVFGCGNRDWVNTYQRVPRLIDGALAAHGAKRLVERGEGDASGSEFFEAFDTWEKSLWEKLSAEYGTTTSTEAGGIDIKTVSEGTARAEILREKDTALGTVVENRVLTSPNAPVKRHIEFDLPEGMTYRAGDYLAILPINPERVVHRATARFGMSTEQEVEISSSVPTSLPVGKPITIHNLLRGYVELQQPATQRDLDILLKAKNSDASTLALKHLSANYAEKVFKTRLSVLDILEENKDIALAFSTFVQMLPSMRIRQYSISSSPLWNAQRVSLTLGVVDAPALSGRAEPFLGVASTYLAGLQAGDKVQLSVRASNVHFHPPTDPTIPLVMVAAGSGLAPMRGFLQERAMQKKAGREVATNLLFFGCRNPNEDLIYGDSDLKEWAELGIVDVRPAFSRSTGDSKGCHYVQDRIWLDREEVSALLKQGAKIYVCGAGRIAVGVKQTFVAFIKEKEGVDEEGAVKIFTEMMKDRYATDIFE</sequence>
<dbReference type="Gene3D" id="3.40.50.360">
    <property type="match status" value="1"/>
</dbReference>
<dbReference type="PRINTS" id="PR00385">
    <property type="entry name" value="P450"/>
</dbReference>
<evidence type="ECO:0000256" key="3">
    <source>
        <dbReference type="ARBA" id="ARBA00001974"/>
    </source>
</evidence>
<evidence type="ECO:0000256" key="6">
    <source>
        <dbReference type="ARBA" id="ARBA00022617"/>
    </source>
</evidence>
<evidence type="ECO:0000256" key="2">
    <source>
        <dbReference type="ARBA" id="ARBA00001971"/>
    </source>
</evidence>
<keyword evidence="7" id="KW-0285">Flavoprotein</keyword>
<evidence type="ECO:0000256" key="15">
    <source>
        <dbReference type="PIRSR" id="PIRSR000209-1"/>
    </source>
</evidence>
<reference evidence="19 20" key="1">
    <citation type="journal article" date="2015" name="Sci. Rep.">
        <title>Chromosome-level genome map provides insights into diverse defense mechanisms in the medicinal fungus Ganoderma sinense.</title>
        <authorList>
            <person name="Zhu Y."/>
            <person name="Xu J."/>
            <person name="Sun C."/>
            <person name="Zhou S."/>
            <person name="Xu H."/>
            <person name="Nelson D.R."/>
            <person name="Qian J."/>
            <person name="Song J."/>
            <person name="Luo H."/>
            <person name="Xiang L."/>
            <person name="Li Y."/>
            <person name="Xu Z."/>
            <person name="Ji A."/>
            <person name="Wang L."/>
            <person name="Lu S."/>
            <person name="Hayward A."/>
            <person name="Sun W."/>
            <person name="Li X."/>
            <person name="Schwartz D.C."/>
            <person name="Wang Y."/>
            <person name="Chen S."/>
        </authorList>
    </citation>
    <scope>NUCLEOTIDE SEQUENCE [LARGE SCALE GENOMIC DNA]</scope>
    <source>
        <strain evidence="19 20">ZZ0214-1</strain>
    </source>
</reference>
<dbReference type="InterPro" id="IPR023173">
    <property type="entry name" value="NADPH_Cyt_P450_Rdtase_alpha"/>
</dbReference>
<keyword evidence="20" id="KW-1185">Reference proteome</keyword>
<name>A0A2G8SNF6_9APHY</name>
<dbReference type="InterPro" id="IPR017927">
    <property type="entry name" value="FAD-bd_FR_type"/>
</dbReference>
<dbReference type="Gene3D" id="1.10.630.10">
    <property type="entry name" value="Cytochrome P450"/>
    <property type="match status" value="1"/>
</dbReference>
<dbReference type="InterPro" id="IPR002401">
    <property type="entry name" value="Cyt_P450_E_grp-I"/>
</dbReference>
<keyword evidence="10" id="KW-0274">FAD</keyword>
<evidence type="ECO:0000313" key="19">
    <source>
        <dbReference type="EMBL" id="PIL35108.1"/>
    </source>
</evidence>
<dbReference type="PIRSF" id="PIRSF000209">
    <property type="entry name" value="Bifunctional_P450_P450R"/>
    <property type="match status" value="1"/>
</dbReference>
<dbReference type="Gene3D" id="3.40.50.80">
    <property type="entry name" value="Nucleotide-binding domain of ferredoxin-NADP reductase (FNR) module"/>
    <property type="match status" value="1"/>
</dbReference>
<dbReference type="EMBL" id="AYKW01000004">
    <property type="protein sequence ID" value="PIL35108.1"/>
    <property type="molecule type" value="Genomic_DNA"/>
</dbReference>
<dbReference type="SUPFAM" id="SSF63380">
    <property type="entry name" value="Riboflavin synthase domain-like"/>
    <property type="match status" value="1"/>
</dbReference>
<evidence type="ECO:0000256" key="12">
    <source>
        <dbReference type="ARBA" id="ARBA00023002"/>
    </source>
</evidence>
<evidence type="ECO:0000256" key="4">
    <source>
        <dbReference type="ARBA" id="ARBA00010018"/>
    </source>
</evidence>
<dbReference type="PRINTS" id="PR00463">
    <property type="entry name" value="EP450I"/>
</dbReference>
<dbReference type="InterPro" id="IPR036396">
    <property type="entry name" value="Cyt_P450_sf"/>
</dbReference>
<keyword evidence="14" id="KW-0503">Monooxygenase</keyword>
<dbReference type="InterPro" id="IPR029039">
    <property type="entry name" value="Flavoprotein-like_sf"/>
</dbReference>
<evidence type="ECO:0000256" key="10">
    <source>
        <dbReference type="ARBA" id="ARBA00022827"/>
    </source>
</evidence>
<dbReference type="GO" id="GO:0020037">
    <property type="term" value="F:heme binding"/>
    <property type="evidence" value="ECO:0007669"/>
    <property type="project" value="InterPro"/>
</dbReference>
<keyword evidence="6 15" id="KW-0349">Heme</keyword>
<dbReference type="Gene3D" id="1.20.990.10">
    <property type="entry name" value="NADPH-cytochrome p450 Reductase, Chain A, domain 3"/>
    <property type="match status" value="1"/>
</dbReference>
<dbReference type="PROSITE" id="PS00086">
    <property type="entry name" value="CYTOCHROME_P450"/>
    <property type="match status" value="1"/>
</dbReference>
<dbReference type="PROSITE" id="PS51384">
    <property type="entry name" value="FAD_FR"/>
    <property type="match status" value="1"/>
</dbReference>
<dbReference type="InterPro" id="IPR017972">
    <property type="entry name" value="Cyt_P450_CS"/>
</dbReference>
<keyword evidence="5" id="KW-0813">Transport</keyword>
<comment type="caution">
    <text evidence="19">The sequence shown here is derived from an EMBL/GenBank/DDBJ whole genome shotgun (WGS) entry which is preliminary data.</text>
</comment>
<dbReference type="GO" id="GO:0070330">
    <property type="term" value="F:aromatase activity"/>
    <property type="evidence" value="ECO:0007669"/>
    <property type="project" value="InterPro"/>
</dbReference>
<dbReference type="GO" id="GO:0005829">
    <property type="term" value="C:cytosol"/>
    <property type="evidence" value="ECO:0007669"/>
    <property type="project" value="TreeGrafter"/>
</dbReference>
<gene>
    <name evidence="19" type="ORF">GSI_02896</name>
</gene>
<dbReference type="CDD" id="cd11068">
    <property type="entry name" value="CYP120A1"/>
    <property type="match status" value="1"/>
</dbReference>
<keyword evidence="12" id="KW-0560">Oxidoreductase</keyword>
<feature type="region of interest" description="Disordered" evidence="16">
    <location>
        <begin position="465"/>
        <end position="487"/>
    </location>
</feature>
<keyword evidence="8" id="KW-0288">FMN</keyword>
<dbReference type="FunFam" id="1.10.630.10:FF:000040">
    <property type="entry name" value="Bifunctional cytochrome P450/NADPH--P450 reductase"/>
    <property type="match status" value="1"/>
</dbReference>
<evidence type="ECO:0000259" key="17">
    <source>
        <dbReference type="PROSITE" id="PS50902"/>
    </source>
</evidence>
<dbReference type="SUPFAM" id="SSF52343">
    <property type="entry name" value="Ferredoxin reductase-like, C-terminal NADP-linked domain"/>
    <property type="match status" value="1"/>
</dbReference>
<organism evidence="19 20">
    <name type="scientific">Ganoderma sinense ZZ0214-1</name>
    <dbReference type="NCBI Taxonomy" id="1077348"/>
    <lineage>
        <taxon>Eukaryota</taxon>
        <taxon>Fungi</taxon>
        <taxon>Dikarya</taxon>
        <taxon>Basidiomycota</taxon>
        <taxon>Agaricomycotina</taxon>
        <taxon>Agaricomycetes</taxon>
        <taxon>Polyporales</taxon>
        <taxon>Polyporaceae</taxon>
        <taxon>Ganoderma</taxon>
    </lineage>
</organism>
<feature type="compositionally biased region" description="Low complexity" evidence="16">
    <location>
        <begin position="478"/>
        <end position="487"/>
    </location>
</feature>
<dbReference type="PROSITE" id="PS50902">
    <property type="entry name" value="FLAVODOXIN_LIKE"/>
    <property type="match status" value="1"/>
</dbReference>
<dbReference type="SUPFAM" id="SSF52218">
    <property type="entry name" value="Flavoproteins"/>
    <property type="match status" value="1"/>
</dbReference>
<evidence type="ECO:0000256" key="9">
    <source>
        <dbReference type="ARBA" id="ARBA00022723"/>
    </source>
</evidence>
<dbReference type="InterPro" id="IPR003097">
    <property type="entry name" value="CysJ-like_FAD-binding"/>
</dbReference>
<evidence type="ECO:0000256" key="1">
    <source>
        <dbReference type="ARBA" id="ARBA00001917"/>
    </source>
</evidence>
<feature type="domain" description="FAD-binding FR-type" evidence="18">
    <location>
        <begin position="672"/>
        <end position="901"/>
    </location>
</feature>
<comment type="cofactor">
    <cofactor evidence="1">
        <name>FMN</name>
        <dbReference type="ChEBI" id="CHEBI:58210"/>
    </cofactor>
</comment>
<dbReference type="STRING" id="1077348.A0A2G8SNF6"/>
<dbReference type="InterPro" id="IPR023206">
    <property type="entry name" value="Bifunctional_P450_P450_red"/>
</dbReference>
<comment type="similarity">
    <text evidence="4">In the N-terminal section; belongs to the cytochrome P450 family.</text>
</comment>
<dbReference type="InterPro" id="IPR001128">
    <property type="entry name" value="Cyt_P450"/>
</dbReference>